<dbReference type="FunFam" id="1.10.510.10:FF:000128">
    <property type="entry name" value="serine/threonine-protein kinase ULK2 isoform X2"/>
    <property type="match status" value="1"/>
</dbReference>
<accession>A0A8C7D0C7</accession>
<feature type="domain" description="Protein kinase" evidence="11">
    <location>
        <begin position="9"/>
        <end position="264"/>
    </location>
</feature>
<dbReference type="InterPro" id="IPR000719">
    <property type="entry name" value="Prot_kinase_dom"/>
</dbReference>
<dbReference type="FunFam" id="3.30.200.20:FF:000149">
    <property type="entry name" value="serine/threonine-protein kinase unc-51 isoform X1"/>
    <property type="match status" value="1"/>
</dbReference>
<feature type="binding site" evidence="9">
    <location>
        <position position="39"/>
    </location>
    <ligand>
        <name>ATP</name>
        <dbReference type="ChEBI" id="CHEBI:30616"/>
    </ligand>
</feature>
<reference evidence="12" key="2">
    <citation type="submission" date="2025-09" db="UniProtKB">
        <authorList>
            <consortium name="Ensembl"/>
        </authorList>
    </citation>
    <scope>IDENTIFICATION</scope>
</reference>
<organism evidence="12 13">
    <name type="scientific">Oncorhynchus kisutch</name>
    <name type="common">Coho salmon</name>
    <name type="synonym">Salmo kisutch</name>
    <dbReference type="NCBI Taxonomy" id="8019"/>
    <lineage>
        <taxon>Eukaryota</taxon>
        <taxon>Metazoa</taxon>
        <taxon>Chordata</taxon>
        <taxon>Craniata</taxon>
        <taxon>Vertebrata</taxon>
        <taxon>Euteleostomi</taxon>
        <taxon>Actinopterygii</taxon>
        <taxon>Neopterygii</taxon>
        <taxon>Teleostei</taxon>
        <taxon>Protacanthopterygii</taxon>
        <taxon>Salmoniformes</taxon>
        <taxon>Salmonidae</taxon>
        <taxon>Salmoninae</taxon>
        <taxon>Oncorhynchus</taxon>
    </lineage>
</organism>
<dbReference type="PANTHER" id="PTHR24348:SF18">
    <property type="entry name" value="SERINE_THREONINE-PROTEIN KINASE ULK2"/>
    <property type="match status" value="1"/>
</dbReference>
<feature type="compositionally biased region" description="Low complexity" evidence="10">
    <location>
        <begin position="338"/>
        <end position="352"/>
    </location>
</feature>
<dbReference type="EC" id="2.7.11.1" evidence="1"/>
<dbReference type="GO" id="GO:0005524">
    <property type="term" value="F:ATP binding"/>
    <property type="evidence" value="ECO:0007669"/>
    <property type="project" value="UniProtKB-UniRule"/>
</dbReference>
<feature type="region of interest" description="Disordered" evidence="10">
    <location>
        <begin position="320"/>
        <end position="356"/>
    </location>
</feature>
<dbReference type="GO" id="GO:0048675">
    <property type="term" value="P:axon extension"/>
    <property type="evidence" value="ECO:0007669"/>
    <property type="project" value="TreeGrafter"/>
</dbReference>
<dbReference type="Pfam" id="PF12063">
    <property type="entry name" value="ATG1-like_MIT1"/>
    <property type="match status" value="1"/>
</dbReference>
<keyword evidence="7 9" id="KW-0067">ATP-binding</keyword>
<dbReference type="Pfam" id="PF21127">
    <property type="entry name" value="ATG1-like_MIT2"/>
    <property type="match status" value="1"/>
</dbReference>
<evidence type="ECO:0000313" key="12">
    <source>
        <dbReference type="Ensembl" id="ENSOKIP00005014255.1"/>
    </source>
</evidence>
<dbReference type="InterPro" id="IPR048941">
    <property type="entry name" value="ATG1-like_MIT2"/>
</dbReference>
<dbReference type="PROSITE" id="PS00108">
    <property type="entry name" value="PROTEIN_KINASE_ST"/>
    <property type="match status" value="1"/>
</dbReference>
<dbReference type="InterPro" id="IPR008271">
    <property type="entry name" value="Ser/Thr_kinase_AS"/>
</dbReference>
<dbReference type="GO" id="GO:0034045">
    <property type="term" value="C:phagophore assembly site membrane"/>
    <property type="evidence" value="ECO:0007669"/>
    <property type="project" value="TreeGrafter"/>
</dbReference>
<evidence type="ECO:0000256" key="1">
    <source>
        <dbReference type="ARBA" id="ARBA00012513"/>
    </source>
</evidence>
<evidence type="ECO:0000256" key="7">
    <source>
        <dbReference type="ARBA" id="ARBA00022840"/>
    </source>
</evidence>
<dbReference type="GO" id="GO:0042594">
    <property type="term" value="P:response to starvation"/>
    <property type="evidence" value="ECO:0007669"/>
    <property type="project" value="TreeGrafter"/>
</dbReference>
<feature type="region of interest" description="Disordered" evidence="10">
    <location>
        <begin position="405"/>
        <end position="444"/>
    </location>
</feature>
<keyword evidence="3" id="KW-0597">Phosphoprotein</keyword>
<dbReference type="GO" id="GO:0000422">
    <property type="term" value="P:autophagy of mitochondrion"/>
    <property type="evidence" value="ECO:0007669"/>
    <property type="project" value="TreeGrafter"/>
</dbReference>
<keyword evidence="2" id="KW-0723">Serine/threonine-protein kinase</keyword>
<protein>
    <recommendedName>
        <fullName evidence="1">non-specific serine/threonine protein kinase</fullName>
        <ecNumber evidence="1">2.7.11.1</ecNumber>
    </recommendedName>
</protein>
<evidence type="ECO:0000256" key="9">
    <source>
        <dbReference type="PROSITE-ProRule" id="PRU10141"/>
    </source>
</evidence>
<proteinExistence type="predicted"/>
<dbReference type="GO" id="GO:0048671">
    <property type="term" value="P:negative regulation of collateral sprouting"/>
    <property type="evidence" value="ECO:0007669"/>
    <property type="project" value="TreeGrafter"/>
</dbReference>
<dbReference type="SUPFAM" id="SSF56112">
    <property type="entry name" value="Protein kinase-like (PK-like)"/>
    <property type="match status" value="1"/>
</dbReference>
<dbReference type="Gene3D" id="1.10.510.10">
    <property type="entry name" value="Transferase(Phosphotransferase) domain 1"/>
    <property type="match status" value="1"/>
</dbReference>
<dbReference type="PANTHER" id="PTHR24348">
    <property type="entry name" value="SERINE/THREONINE-PROTEIN KINASE UNC-51-RELATED"/>
    <property type="match status" value="1"/>
</dbReference>
<keyword evidence="6" id="KW-0418">Kinase</keyword>
<dbReference type="GeneTree" id="ENSGT00940000157588"/>
<dbReference type="GO" id="GO:0061709">
    <property type="term" value="P:reticulophagy"/>
    <property type="evidence" value="ECO:0007669"/>
    <property type="project" value="TreeGrafter"/>
</dbReference>
<dbReference type="InterPro" id="IPR045269">
    <property type="entry name" value="Atg1-like"/>
</dbReference>
<dbReference type="GO" id="GO:0010508">
    <property type="term" value="P:positive regulation of autophagy"/>
    <property type="evidence" value="ECO:0007669"/>
    <property type="project" value="TreeGrafter"/>
</dbReference>
<dbReference type="Gene3D" id="3.30.200.20">
    <property type="entry name" value="Phosphorylase Kinase, domain 1"/>
    <property type="match status" value="1"/>
</dbReference>
<evidence type="ECO:0000259" key="11">
    <source>
        <dbReference type="PROSITE" id="PS50011"/>
    </source>
</evidence>
<keyword evidence="8" id="KW-0072">Autophagy</keyword>
<gene>
    <name evidence="12" type="primary">ULK2</name>
    <name evidence="12" type="synonym">LOC109905810</name>
</gene>
<evidence type="ECO:0000256" key="2">
    <source>
        <dbReference type="ARBA" id="ARBA00022527"/>
    </source>
</evidence>
<dbReference type="GO" id="GO:0005776">
    <property type="term" value="C:autophagosome"/>
    <property type="evidence" value="ECO:0007669"/>
    <property type="project" value="TreeGrafter"/>
</dbReference>
<dbReference type="GO" id="GO:0005829">
    <property type="term" value="C:cytosol"/>
    <property type="evidence" value="ECO:0007669"/>
    <property type="project" value="TreeGrafter"/>
</dbReference>
<evidence type="ECO:0000256" key="4">
    <source>
        <dbReference type="ARBA" id="ARBA00022679"/>
    </source>
</evidence>
<evidence type="ECO:0000256" key="10">
    <source>
        <dbReference type="SAM" id="MobiDB-lite"/>
    </source>
</evidence>
<evidence type="ECO:0000256" key="6">
    <source>
        <dbReference type="ARBA" id="ARBA00022777"/>
    </source>
</evidence>
<dbReference type="PROSITE" id="PS50011">
    <property type="entry name" value="PROTEIN_KINASE_DOM"/>
    <property type="match status" value="1"/>
</dbReference>
<dbReference type="InterPro" id="IPR017441">
    <property type="entry name" value="Protein_kinase_ATP_BS"/>
</dbReference>
<dbReference type="InterPro" id="IPR022708">
    <property type="entry name" value="Atg1-like_tMIT"/>
</dbReference>
<evidence type="ECO:0000313" key="13">
    <source>
        <dbReference type="Proteomes" id="UP000694557"/>
    </source>
</evidence>
<name>A0A8C7D0C7_ONCKI</name>
<dbReference type="GO" id="GO:0004674">
    <property type="term" value="F:protein serine/threonine kinase activity"/>
    <property type="evidence" value="ECO:0007669"/>
    <property type="project" value="UniProtKB-KW"/>
</dbReference>
<evidence type="ECO:0000256" key="8">
    <source>
        <dbReference type="ARBA" id="ARBA00023006"/>
    </source>
</evidence>
<dbReference type="Ensembl" id="ENSOKIT00005015184.1">
    <property type="protein sequence ID" value="ENSOKIP00005014255.1"/>
    <property type="gene ID" value="ENSOKIG00005004601.1"/>
</dbReference>
<dbReference type="Pfam" id="PF00069">
    <property type="entry name" value="Pkinase"/>
    <property type="match status" value="1"/>
</dbReference>
<dbReference type="PROSITE" id="PS00107">
    <property type="entry name" value="PROTEIN_KINASE_ATP"/>
    <property type="match status" value="1"/>
</dbReference>
<dbReference type="GO" id="GO:0034727">
    <property type="term" value="P:piecemeal microautophagy of the nucleus"/>
    <property type="evidence" value="ECO:0007669"/>
    <property type="project" value="TreeGrafter"/>
</dbReference>
<keyword evidence="13" id="KW-1185">Reference proteome</keyword>
<dbReference type="InterPro" id="IPR011009">
    <property type="entry name" value="Kinase-like_dom_sf"/>
</dbReference>
<feature type="compositionally biased region" description="Polar residues" evidence="10">
    <location>
        <begin position="434"/>
        <end position="444"/>
    </location>
</feature>
<feature type="compositionally biased region" description="Polar residues" evidence="10">
    <location>
        <begin position="411"/>
        <end position="422"/>
    </location>
</feature>
<dbReference type="SMART" id="SM00220">
    <property type="entry name" value="S_TKc"/>
    <property type="match status" value="1"/>
</dbReference>
<reference evidence="12" key="1">
    <citation type="submission" date="2025-08" db="UniProtKB">
        <authorList>
            <consortium name="Ensembl"/>
        </authorList>
    </citation>
    <scope>IDENTIFICATION</scope>
</reference>
<evidence type="ECO:0000256" key="5">
    <source>
        <dbReference type="ARBA" id="ARBA00022741"/>
    </source>
</evidence>
<dbReference type="Proteomes" id="UP000694557">
    <property type="component" value="Unassembled WGS sequence"/>
</dbReference>
<keyword evidence="4" id="KW-0808">Transferase</keyword>
<keyword evidence="5 9" id="KW-0547">Nucleotide-binding</keyword>
<dbReference type="GO" id="GO:0000045">
    <property type="term" value="P:autophagosome assembly"/>
    <property type="evidence" value="ECO:0007669"/>
    <property type="project" value="TreeGrafter"/>
</dbReference>
<evidence type="ECO:0000256" key="3">
    <source>
        <dbReference type="ARBA" id="ARBA00022553"/>
    </source>
</evidence>
<dbReference type="AlphaFoldDB" id="A0A8C7D0C7"/>
<sequence length="820" mass="89789">METVGDFEYSRKDLVGHGAFAVVFKGRHRKKMDWEVAVKSINKKNLSKSQILLGKEIKILKVSSILLIKWFCLYCSTPQYCNGGDLADYLQAKGTLREDTLRVFLQQISAAMRILNSKGIIHRDLKPQNILLSYTSRKRSSIHGIRIKIADFGFARYLQSNMMAATLCGSPMYMAPEVIMSQNYDAKADLWSIGTVVYQCLVGKPPFQANSPQDLRMFYEKNKSLLPIIPRETSPSLCNLLLGLLQRNQKDRMDFDAFFSHPFLDPPSLSISFSCPILLTHTHTHTHTPPTPTNIHTFCSLQHTHTPSLLQSLPDMQTLPEDCLSSPPLGPPNYLQLSKESGGSTSSKNSSSDTDDFVLVPHLSTESCESAGTHTCSPVPSSQLLGGRLQSAPTLTEVYHTRQKLHKQLSDPIQPSTCNYPPSHSPHLGRPGNLGTSPRSSDWLTKSPLPTIIGSPTKVGPFGLAQPRGGAASPRTVLFTVGSPPNSSTPPTCSHLGTRPQQSNYAKVIGLHIDTHQQQSYPCALSPSLSVGSNSSAGSLCSTSGRVYVGSPPGMAIGASPPGGAEAGPSSLRYIPYGTSPPSLDGFITFEAPELPEETLMEREHTDTLMHLRMMLSFTDCVLEIAAVRAGGADLGVSAASLYPPQESVVVDQISQLSKEWGQVEQLVLYMKAAQLLASSLHLAKAQIKSAKLNPSSAVKQVVKSLNERYKSCISLCRLLTDKLNHFFSDKQRFVDEINSVTAEKLIYNHAVETVQSAALDEMFQQTEDIAYRYNKAGMLLDGLSKILQDPADIQNVAKYKASVDRRISALCYCTVTLYE</sequence>